<reference evidence="2 3" key="1">
    <citation type="submission" date="2018-06" db="EMBL/GenBank/DDBJ databases">
        <title>Lujinxingia sediminis gen. nov. sp. nov., a new facultative anaerobic member of the class Deltaproteobacteria, and proposal of Lujinxingaceae fam. nov.</title>
        <authorList>
            <person name="Guo L.-Y."/>
            <person name="Li C.-M."/>
            <person name="Wang S."/>
            <person name="Du Z.-J."/>
        </authorList>
    </citation>
    <scope>NUCLEOTIDE SEQUENCE [LARGE SCALE GENOMIC DNA]</scope>
    <source>
        <strain evidence="2 3">FA350</strain>
    </source>
</reference>
<feature type="compositionally biased region" description="Acidic residues" evidence="1">
    <location>
        <begin position="133"/>
        <end position="160"/>
    </location>
</feature>
<dbReference type="KEGG" id="bsed:DN745_16205"/>
<accession>A0A2Z4FQ63</accession>
<gene>
    <name evidence="2" type="ORF">DN745_16205</name>
</gene>
<dbReference type="EMBL" id="CP030032">
    <property type="protein sequence ID" value="AWV90774.1"/>
    <property type="molecule type" value="Genomic_DNA"/>
</dbReference>
<proteinExistence type="predicted"/>
<feature type="region of interest" description="Disordered" evidence="1">
    <location>
        <begin position="133"/>
        <end position="163"/>
    </location>
</feature>
<sequence>MARLLVDFGACCQFAAHCPPIMVAIGAVLFIEFGSFFCEPAVSLFSYALFSCSRYAPKPDGPMSQFIWKSLAMCLVVSLFGGGCTESAPSQRSTQDTGSQADAQWDISEEDVAEEDALAEDVSDEDIAIEDAAGEDAAGEDTAGEDAAGEDVADADEPPPEDGTIAIYLAGDLSEKTFSDGFGGQTPKEFEIALSKYDIQTSADAASAVNCFEHDEPTVANMLEDNLMGSCETAAIPSAQYTHGRVKMDWLRITVDGTLHTLGQAFPGEFTFFRAYSDTTYEGESYDSGEGWVEYRGFVTRRVPFTEPIPTEGQEGFRSEVIDGEYWQTFPFHRTMPILAEDGGQHWSRLHWEIYESFRWEEVTKPRYLDGVWDVEPESGSGGEEVKMFGVSWYYITSSAD</sequence>
<name>A0A2Z4FQ63_9DELT</name>
<dbReference type="Proteomes" id="UP000249799">
    <property type="component" value="Chromosome"/>
</dbReference>
<evidence type="ECO:0000313" key="2">
    <source>
        <dbReference type="EMBL" id="AWV90774.1"/>
    </source>
</evidence>
<dbReference type="AlphaFoldDB" id="A0A2Z4FQ63"/>
<evidence type="ECO:0000313" key="3">
    <source>
        <dbReference type="Proteomes" id="UP000249799"/>
    </source>
</evidence>
<keyword evidence="3" id="KW-1185">Reference proteome</keyword>
<protein>
    <submittedName>
        <fullName evidence="2">Uncharacterized protein</fullName>
    </submittedName>
</protein>
<evidence type="ECO:0000256" key="1">
    <source>
        <dbReference type="SAM" id="MobiDB-lite"/>
    </source>
</evidence>
<dbReference type="OrthoDB" id="9810112at2"/>
<organism evidence="2 3">
    <name type="scientific">Bradymonas sediminis</name>
    <dbReference type="NCBI Taxonomy" id="1548548"/>
    <lineage>
        <taxon>Bacteria</taxon>
        <taxon>Deltaproteobacteria</taxon>
        <taxon>Bradymonadales</taxon>
        <taxon>Bradymonadaceae</taxon>
        <taxon>Bradymonas</taxon>
    </lineage>
</organism>